<feature type="domain" description="CAAX prenyl protease 2/Lysostaphin resistance protein A-like" evidence="2">
    <location>
        <begin position="58"/>
        <end position="123"/>
    </location>
</feature>
<comment type="caution">
    <text evidence="3">The sequence shown here is derived from an EMBL/GenBank/DDBJ whole genome shotgun (WGS) entry which is preliminary data.</text>
</comment>
<reference evidence="3 4" key="1">
    <citation type="journal article" date="2019" name="Int. J. Syst. Evol. Microbiol.">
        <title>The Global Catalogue of Microorganisms (GCM) 10K type strain sequencing project: providing services to taxonomists for standard genome sequencing and annotation.</title>
        <authorList>
            <consortium name="The Broad Institute Genomics Platform"/>
            <consortium name="The Broad Institute Genome Sequencing Center for Infectious Disease"/>
            <person name="Wu L."/>
            <person name="Ma J."/>
        </authorList>
    </citation>
    <scope>NUCLEOTIDE SEQUENCE [LARGE SCALE GENOMIC DNA]</scope>
    <source>
        <strain evidence="3 4">WLHS5</strain>
    </source>
</reference>
<protein>
    <submittedName>
        <fullName evidence="3">Type II CAAX prenyl endopeptidase Rce1 family protein</fullName>
    </submittedName>
</protein>
<dbReference type="AlphaFoldDB" id="A0ABD5PJ03"/>
<evidence type="ECO:0000256" key="1">
    <source>
        <dbReference type="SAM" id="MobiDB-lite"/>
    </source>
</evidence>
<sequence>MNSGISGAVVHCELPCPTALGAIRPSLVEVTVGLVEIVGTPSIGGYEYTLSDTHVMASVIFGGVIVAPLAEEVLFRGFLIGSCSAGAYQNNLQVSIGISPIADTSLHFYCRHSRYADRVTGGGMASVIQGRDLPVDAGANSVVWINRFDAVLSLVDDPLPLVLVGTALVAAGVVFVAWFRSTGPTDDPTDRTGADSSGNEIQGEPASATFEERIGETTLERLEPIVPDAVEHVRDLRSDRREGHEFDREQIDRAVRELRRGLEDALADGRLKMKPTAPDGEPYEIVNLPSRYRELSIPPSDRTVYLGDAEQAVQDRLENGTLREAAMAAEAVDEHREEITNHVCRNERQIVELRREVTATLTDVRELVERLDGALADRVDDFVLAGRHDEFEGIAEIERDISDATYLLHRCSFNDSQRELRDAAEAADDLLVTVDFLGGLVGTIEHGSGTVELPDAVPKALVSDLTPIIERQYDVDAKVTGTAIAINDRNTPDTEDSHSTSRTGSRRTEEGSAAGDVTAGTTASMGSRSGVATGDVADEILFVLRELDGGTNSEAVQYQTERLPNSVARSDILEELVVFCRRQTDIVAAIDLQEGAPPGFLEIEFTDRTAAQSGLETLRNRFLDRHGG</sequence>
<evidence type="ECO:0000259" key="2">
    <source>
        <dbReference type="Pfam" id="PF02517"/>
    </source>
</evidence>
<keyword evidence="4" id="KW-1185">Reference proteome</keyword>
<dbReference type="Proteomes" id="UP001595898">
    <property type="component" value="Unassembled WGS sequence"/>
</dbReference>
<gene>
    <name evidence="3" type="ORF">ACFO5R_00330</name>
</gene>
<feature type="region of interest" description="Disordered" evidence="1">
    <location>
        <begin position="486"/>
        <end position="530"/>
    </location>
</feature>
<accession>A0ABD5PJ03</accession>
<evidence type="ECO:0000313" key="3">
    <source>
        <dbReference type="EMBL" id="MFC4540382.1"/>
    </source>
</evidence>
<dbReference type="Pfam" id="PF02517">
    <property type="entry name" value="Rce1-like"/>
    <property type="match status" value="1"/>
</dbReference>
<organism evidence="3 4">
    <name type="scientific">Halosolutus amylolyticus</name>
    <dbReference type="NCBI Taxonomy" id="2932267"/>
    <lineage>
        <taxon>Archaea</taxon>
        <taxon>Methanobacteriati</taxon>
        <taxon>Methanobacteriota</taxon>
        <taxon>Stenosarchaea group</taxon>
        <taxon>Halobacteria</taxon>
        <taxon>Halobacteriales</taxon>
        <taxon>Natrialbaceae</taxon>
        <taxon>Halosolutus</taxon>
    </lineage>
</organism>
<name>A0ABD5PJ03_9EURY</name>
<dbReference type="RefSeq" id="WP_250142427.1">
    <property type="nucleotide sequence ID" value="NZ_JALIQP010000007.1"/>
</dbReference>
<evidence type="ECO:0000313" key="4">
    <source>
        <dbReference type="Proteomes" id="UP001595898"/>
    </source>
</evidence>
<feature type="region of interest" description="Disordered" evidence="1">
    <location>
        <begin position="185"/>
        <end position="207"/>
    </location>
</feature>
<dbReference type="InterPro" id="IPR003675">
    <property type="entry name" value="Rce1/LyrA-like_dom"/>
</dbReference>
<dbReference type="EMBL" id="JBHSFA010000001">
    <property type="protein sequence ID" value="MFC4540382.1"/>
    <property type="molecule type" value="Genomic_DNA"/>
</dbReference>
<proteinExistence type="predicted"/>
<feature type="compositionally biased region" description="Basic and acidic residues" evidence="1">
    <location>
        <begin position="490"/>
        <end position="499"/>
    </location>
</feature>
<dbReference type="GO" id="GO:0080120">
    <property type="term" value="P:CAAX-box protein maturation"/>
    <property type="evidence" value="ECO:0007669"/>
    <property type="project" value="UniProtKB-ARBA"/>
</dbReference>
<dbReference type="GO" id="GO:0004175">
    <property type="term" value="F:endopeptidase activity"/>
    <property type="evidence" value="ECO:0007669"/>
    <property type="project" value="UniProtKB-ARBA"/>
</dbReference>